<evidence type="ECO:0008006" key="6">
    <source>
        <dbReference type="Google" id="ProtNLM"/>
    </source>
</evidence>
<evidence type="ECO:0000259" key="3">
    <source>
        <dbReference type="Pfam" id="PF25767"/>
    </source>
</evidence>
<dbReference type="GO" id="GO:0007023">
    <property type="term" value="P:post-chaperonin tubulin folding pathway"/>
    <property type="evidence" value="ECO:0007669"/>
    <property type="project" value="InterPro"/>
</dbReference>
<evidence type="ECO:0000313" key="5">
    <source>
        <dbReference type="Proteomes" id="UP001055712"/>
    </source>
</evidence>
<sequence>MATEESECTSGLRHVEEADELLLLVQRVADSDGDEATTVFPRFAQIVSKYQEQAQLLDPLLESAVQPLAALLRTMAADPPTADLARVRGVSRLLWQLSVVRGYKTVLRFFPNDVASFEPVVALLLHLDQRKQAAATDSLLRLDEGHSLWEAQYVLLLWMSMLVLIPFDIALVDSSLSGSAGGAPTAGGATQQPASQGSAGAAAAAGYPPIVGTILGLCQRYLASPGSSREMAAVVLGRLLTRPDMAPALRQFLGWGCAALASGDSQRASFLVPGTALAFATLFKLGQRSALLGPAAQVFPHAVQLLGSQLAATNALARKLAVKLVQRIGLVFLRPRLAAWRYQKRQKSIMSANLGPAAAAGAAAAAQEAFAEAQRVAAEAAAEAEAEEDVEHAEQLEGVIEALLTGLADRDTVVRWSAAKGVGRVTGRLPRDLGDDVLGSLLCAFFTPGAGDTAWHGGCMGLAELARRGLLLPERLPEVVPLVVAALEYDVRRGPCSVGAHVRDAAAYVCWAFARAYSPHTLGDTVTALAPALITAACYDREVNCRRAAAAAFQECVGRLGSFPHGIDILTAADYFTVSVRANAYLSVAPFVAAFPPYFEPLALHLLRSKARHWEASLRELTAQALAALVPHRPSFFLEHALPFLLPLCTDPVLEARHGAVCAVAELLPALKTAGPEAQLPAVLQAAAADLVPSIVAARLTRGKGGEVMRPAICRLVQASAAAGLPLSDQQQQCLLGQLHENLRHATPEVQAAAAAALSGFAARYLRQAAADEQQQLVRQFTAALSDAGNVAARRGGALALGALPCWLLAGQQAAVLAALAAASVPEESIDERDAEARVNAVKALAAVALTLLAGQAGGGDAGGDAASQGASNGTSSTGNSISGVAAVALSAEAVRCASEHVLVPMLAALDDYSIDNRGDVGSWVREAAMEGLARLLPLLLPASQAHPAPQQQRLADLAQRALLAMLRQAVERIGRMREAAASCLQQLLPAAQAAGVPLADELAAAVFGRAVEQFSELEALPAVAALLVHPGVQPALLEGLCFSIGGLDAQLSAAAGNALADAVQEQLQEDLSRLETLGSSLLAVWGRHRGGGRMCTPLLLVADLLLSRTALRDLQPPGSSFPGQLLELVREEVKGCSDVPRLHAAAGVLCQLASLEEPVRGGALRAALLLLGNRYPKVRRYAAEQVYTMLLTFEPADDGSQDVEAAMELVSATAWDGPMDCVREARAQVFACLGLAAPVVTAQPAPAQQGNGVAPSADENASYAALLSHTLRGM</sequence>
<dbReference type="SUPFAM" id="SSF48371">
    <property type="entry name" value="ARM repeat"/>
    <property type="match status" value="2"/>
</dbReference>
<name>A0A9D4TKQ7_CHLVU</name>
<evidence type="ECO:0000313" key="4">
    <source>
        <dbReference type="EMBL" id="KAI3428240.1"/>
    </source>
</evidence>
<dbReference type="InterPro" id="IPR033162">
    <property type="entry name" value="TBCD"/>
</dbReference>
<dbReference type="Pfam" id="PF25767">
    <property type="entry name" value="ARM_TBCD_2nd"/>
    <property type="match status" value="1"/>
</dbReference>
<dbReference type="GO" id="GO:0007021">
    <property type="term" value="P:tubulin complex assembly"/>
    <property type="evidence" value="ECO:0007669"/>
    <property type="project" value="InterPro"/>
</dbReference>
<reference evidence="4" key="2">
    <citation type="submission" date="2020-11" db="EMBL/GenBank/DDBJ databases">
        <authorList>
            <person name="Cecchin M."/>
            <person name="Marcolungo L."/>
            <person name="Rossato M."/>
            <person name="Girolomoni L."/>
            <person name="Cosentino E."/>
            <person name="Cuine S."/>
            <person name="Li-Beisson Y."/>
            <person name="Delledonne M."/>
            <person name="Ballottari M."/>
        </authorList>
    </citation>
    <scope>NUCLEOTIDE SEQUENCE</scope>
    <source>
        <strain evidence="4">211/11P</strain>
        <tissue evidence="4">Whole cell</tissue>
    </source>
</reference>
<dbReference type="PANTHER" id="PTHR12658:SF0">
    <property type="entry name" value="TUBULIN-SPECIFIC CHAPERONE D"/>
    <property type="match status" value="1"/>
</dbReference>
<dbReference type="GO" id="GO:0048487">
    <property type="term" value="F:beta-tubulin binding"/>
    <property type="evidence" value="ECO:0007669"/>
    <property type="project" value="InterPro"/>
</dbReference>
<keyword evidence="5" id="KW-1185">Reference proteome</keyword>
<reference evidence="4" key="1">
    <citation type="journal article" date="2019" name="Plant J.">
        <title>Chlorella vulgaris genome assembly and annotation reveals the molecular basis for metabolic acclimation to high light conditions.</title>
        <authorList>
            <person name="Cecchin M."/>
            <person name="Marcolungo L."/>
            <person name="Rossato M."/>
            <person name="Girolomoni L."/>
            <person name="Cosentino E."/>
            <person name="Cuine S."/>
            <person name="Li-Beisson Y."/>
            <person name="Delledonne M."/>
            <person name="Ballottari M."/>
        </authorList>
    </citation>
    <scope>NUCLEOTIDE SEQUENCE</scope>
    <source>
        <strain evidence="4">211/11P</strain>
    </source>
</reference>
<dbReference type="AlphaFoldDB" id="A0A9D4TKQ7"/>
<dbReference type="InterPro" id="IPR011989">
    <property type="entry name" value="ARM-like"/>
</dbReference>
<evidence type="ECO:0000259" key="2">
    <source>
        <dbReference type="Pfam" id="PF12612"/>
    </source>
</evidence>
<dbReference type="Gene3D" id="1.25.10.10">
    <property type="entry name" value="Leucine-rich Repeat Variant"/>
    <property type="match status" value="2"/>
</dbReference>
<dbReference type="GO" id="GO:0000226">
    <property type="term" value="P:microtubule cytoskeleton organization"/>
    <property type="evidence" value="ECO:0007669"/>
    <property type="project" value="TreeGrafter"/>
</dbReference>
<dbReference type="InterPro" id="IPR022577">
    <property type="entry name" value="TBCD_C"/>
</dbReference>
<gene>
    <name evidence="4" type="ORF">D9Q98_006620</name>
</gene>
<evidence type="ECO:0000256" key="1">
    <source>
        <dbReference type="ARBA" id="ARBA00023186"/>
    </source>
</evidence>
<comment type="caution">
    <text evidence="4">The sequence shown here is derived from an EMBL/GenBank/DDBJ whole genome shotgun (WGS) entry which is preliminary data.</text>
</comment>
<dbReference type="OrthoDB" id="10253476at2759"/>
<dbReference type="GO" id="GO:0005096">
    <property type="term" value="F:GTPase activator activity"/>
    <property type="evidence" value="ECO:0007669"/>
    <property type="project" value="InterPro"/>
</dbReference>
<feature type="domain" description="Tubulin-folding cofactor D ARM repeats" evidence="3">
    <location>
        <begin position="317"/>
        <end position="567"/>
    </location>
</feature>
<feature type="domain" description="Tubulin-folding cofactor D C-terminal" evidence="2">
    <location>
        <begin position="961"/>
        <end position="1142"/>
    </location>
</feature>
<dbReference type="Proteomes" id="UP001055712">
    <property type="component" value="Unassembled WGS sequence"/>
</dbReference>
<dbReference type="EMBL" id="SIDB01000009">
    <property type="protein sequence ID" value="KAI3428240.1"/>
    <property type="molecule type" value="Genomic_DNA"/>
</dbReference>
<organism evidence="4 5">
    <name type="scientific">Chlorella vulgaris</name>
    <name type="common">Green alga</name>
    <dbReference type="NCBI Taxonomy" id="3077"/>
    <lineage>
        <taxon>Eukaryota</taxon>
        <taxon>Viridiplantae</taxon>
        <taxon>Chlorophyta</taxon>
        <taxon>core chlorophytes</taxon>
        <taxon>Trebouxiophyceae</taxon>
        <taxon>Chlorellales</taxon>
        <taxon>Chlorellaceae</taxon>
        <taxon>Chlorella clade</taxon>
        <taxon>Chlorella</taxon>
    </lineage>
</organism>
<dbReference type="InterPro" id="IPR016024">
    <property type="entry name" value="ARM-type_fold"/>
</dbReference>
<accession>A0A9D4TKQ7</accession>
<protein>
    <recommendedName>
        <fullName evidence="6">Tubulin-specific chaperone D</fullName>
    </recommendedName>
</protein>
<keyword evidence="1" id="KW-0143">Chaperone</keyword>
<dbReference type="Pfam" id="PF12612">
    <property type="entry name" value="TFCD_C"/>
    <property type="match status" value="1"/>
</dbReference>
<dbReference type="PANTHER" id="PTHR12658">
    <property type="entry name" value="BETA-TUBULIN COFACTOR D"/>
    <property type="match status" value="1"/>
</dbReference>
<dbReference type="Pfam" id="PF23579">
    <property type="entry name" value="ARM_TBCD"/>
    <property type="match status" value="1"/>
</dbReference>
<dbReference type="InterPro" id="IPR058033">
    <property type="entry name" value="ARM_TBCD_2nd"/>
</dbReference>
<proteinExistence type="predicted"/>